<dbReference type="NCBIfam" id="NF002060">
    <property type="entry name" value="PRK00892.1"/>
    <property type="match status" value="1"/>
</dbReference>
<dbReference type="STRING" id="579748.TW81_14565"/>
<evidence type="ECO:0000256" key="7">
    <source>
        <dbReference type="HAMAP-Rule" id="MF_00523"/>
    </source>
</evidence>
<dbReference type="PANTHER" id="PTHR43378">
    <property type="entry name" value="UDP-3-O-ACYLGLUCOSAMINE N-ACYLTRANSFERASE"/>
    <property type="match status" value="1"/>
</dbReference>
<comment type="function">
    <text evidence="7">Catalyzes the N-acylation of UDP-3-O-acylglucosamine using 3-hydroxyacyl-ACP as the acyl donor. Is involved in the biosynthesis of lipid A, a phosphorylated glycolipid that anchors the lipopolysaccharide to the outer membrane of the cell.</text>
</comment>
<dbReference type="GO" id="GO:0016410">
    <property type="term" value="F:N-acyltransferase activity"/>
    <property type="evidence" value="ECO:0007669"/>
    <property type="project" value="InterPro"/>
</dbReference>
<dbReference type="InterPro" id="IPR001451">
    <property type="entry name" value="Hexapep"/>
</dbReference>
<dbReference type="GO" id="GO:0103118">
    <property type="term" value="F:UDP-3-O-[(3R)-3-hydroxyacyl]-glucosamine N-acyltransferase activity"/>
    <property type="evidence" value="ECO:0007669"/>
    <property type="project" value="UniProtKB-EC"/>
</dbReference>
<gene>
    <name evidence="7" type="primary">lpxD</name>
    <name evidence="9" type="ORF">TW81_14565</name>
</gene>
<dbReference type="FunFam" id="2.160.10.10:FF:000005">
    <property type="entry name" value="UDP-3-O-(3-hydroxymyristoyl)glucosamine N-acyltransferase"/>
    <property type="match status" value="1"/>
</dbReference>
<accession>A0A0F4NHI7</accession>
<dbReference type="Gene3D" id="2.160.10.10">
    <property type="entry name" value="Hexapeptide repeat proteins"/>
    <property type="match status" value="1"/>
</dbReference>
<dbReference type="GO" id="GO:0016020">
    <property type="term" value="C:membrane"/>
    <property type="evidence" value="ECO:0007669"/>
    <property type="project" value="GOC"/>
</dbReference>
<evidence type="ECO:0000256" key="1">
    <source>
        <dbReference type="ARBA" id="ARBA00022516"/>
    </source>
</evidence>
<sequence length="343" mass="36090">MTTLSLAELATITGGELHGDATAVVTMVAPMDSAQEGHVTFLSNPKYAKHLAECKATVVMVKEAQRELCSGNVLVVEDPYVAFAKVAQALDTTPSPAQSIAASAVIADDVTLGDNVSVGANAVIESGVTLGDNVVIGAGCFIGKNAKIGHNTKLWSNVSIYHEVSLGSDCLVQANTVIGSDGFGYANEKGEWIKIPQLGSVCIGNRVEIGSCTTIDRGALDDTVIEDNVILDNQIQIAHNVHIGYGTAMAGGTIVAGSTKIGKYCIIGGGTVINGHIEIADGVTITGMGMVMRAIEEKGMYSSGIPLQPNKEWRKTAARVHRIDDMNKRLKALEKQLENKQQD</sequence>
<evidence type="ECO:0000259" key="8">
    <source>
        <dbReference type="Pfam" id="PF04613"/>
    </source>
</evidence>
<dbReference type="HAMAP" id="MF_00523">
    <property type="entry name" value="LpxD"/>
    <property type="match status" value="1"/>
</dbReference>
<evidence type="ECO:0000256" key="2">
    <source>
        <dbReference type="ARBA" id="ARBA00022556"/>
    </source>
</evidence>
<dbReference type="InterPro" id="IPR007691">
    <property type="entry name" value="LpxD"/>
</dbReference>
<evidence type="ECO:0000256" key="3">
    <source>
        <dbReference type="ARBA" id="ARBA00022679"/>
    </source>
</evidence>
<keyword evidence="4 7" id="KW-0677">Repeat</keyword>
<dbReference type="UniPathway" id="UPA00973"/>
<evidence type="ECO:0000313" key="9">
    <source>
        <dbReference type="EMBL" id="KJY82318.1"/>
    </source>
</evidence>
<dbReference type="Proteomes" id="UP000033673">
    <property type="component" value="Unassembled WGS sequence"/>
</dbReference>
<keyword evidence="1 7" id="KW-0444">Lipid biosynthesis</keyword>
<comment type="caution">
    <text evidence="9">The sequence shown here is derived from an EMBL/GenBank/DDBJ whole genome shotgun (WGS) entry which is preliminary data.</text>
</comment>
<dbReference type="Pfam" id="PF04613">
    <property type="entry name" value="LpxD"/>
    <property type="match status" value="1"/>
</dbReference>
<dbReference type="CDD" id="cd03352">
    <property type="entry name" value="LbH_LpxD"/>
    <property type="match status" value="1"/>
</dbReference>
<protein>
    <recommendedName>
        <fullName evidence="7">UDP-3-O-acylglucosamine N-acyltransferase</fullName>
        <ecNumber evidence="7">2.3.1.191</ecNumber>
    </recommendedName>
</protein>
<keyword evidence="3 7" id="KW-0808">Transferase</keyword>
<feature type="domain" description="UDP-3-O-[3-hydroxymyristoyl] glucosamine N-acyltransferase non-repeat region" evidence="8">
    <location>
        <begin position="24"/>
        <end position="88"/>
    </location>
</feature>
<evidence type="ECO:0000256" key="4">
    <source>
        <dbReference type="ARBA" id="ARBA00022737"/>
    </source>
</evidence>
<keyword evidence="2 7" id="KW-0441">Lipid A biosynthesis</keyword>
<reference evidence="9 10" key="1">
    <citation type="journal article" date="2015" name="BMC Genomics">
        <title>Genome mining reveals unlocked bioactive potential of marine Gram-negative bacteria.</title>
        <authorList>
            <person name="Machado H."/>
            <person name="Sonnenschein E.C."/>
            <person name="Melchiorsen J."/>
            <person name="Gram L."/>
        </authorList>
    </citation>
    <scope>NUCLEOTIDE SEQUENCE [LARGE SCALE GENOMIC DNA]</scope>
    <source>
        <strain evidence="9 10">S2757</strain>
    </source>
</reference>
<dbReference type="InterPro" id="IPR011004">
    <property type="entry name" value="Trimer_LpxA-like_sf"/>
</dbReference>
<dbReference type="SUPFAM" id="SSF51161">
    <property type="entry name" value="Trimeric LpxA-like enzymes"/>
    <property type="match status" value="1"/>
</dbReference>
<organism evidence="9 10">
    <name type="scientific">Vibrio galatheae</name>
    <dbReference type="NCBI Taxonomy" id="579748"/>
    <lineage>
        <taxon>Bacteria</taxon>
        <taxon>Pseudomonadati</taxon>
        <taxon>Pseudomonadota</taxon>
        <taxon>Gammaproteobacteria</taxon>
        <taxon>Vibrionales</taxon>
        <taxon>Vibrionaceae</taxon>
        <taxon>Vibrio</taxon>
    </lineage>
</organism>
<name>A0A0F4NHI7_9VIBR</name>
<keyword evidence="5 7" id="KW-0443">Lipid metabolism</keyword>
<keyword evidence="10" id="KW-1185">Reference proteome</keyword>
<dbReference type="InterPro" id="IPR020573">
    <property type="entry name" value="UDP_GlcNAc_AcTrfase_non-rep"/>
</dbReference>
<dbReference type="NCBIfam" id="TIGR01853">
    <property type="entry name" value="lipid_A_lpxD"/>
    <property type="match status" value="1"/>
</dbReference>
<dbReference type="AlphaFoldDB" id="A0A0F4NHI7"/>
<dbReference type="RefSeq" id="WP_045956454.1">
    <property type="nucleotide sequence ID" value="NZ_JXXV01000025.1"/>
</dbReference>
<dbReference type="GO" id="GO:0009245">
    <property type="term" value="P:lipid A biosynthetic process"/>
    <property type="evidence" value="ECO:0007669"/>
    <property type="project" value="UniProtKB-UniRule"/>
</dbReference>
<dbReference type="Pfam" id="PF00132">
    <property type="entry name" value="Hexapep"/>
    <property type="match status" value="2"/>
</dbReference>
<comment type="catalytic activity">
    <reaction evidence="7">
        <text>a UDP-3-O-[(3R)-3-hydroxyacyl]-alpha-D-glucosamine + a (3R)-hydroxyacyl-[ACP] = a UDP-2-N,3-O-bis[(3R)-3-hydroxyacyl]-alpha-D-glucosamine + holo-[ACP] + H(+)</text>
        <dbReference type="Rhea" id="RHEA:53836"/>
        <dbReference type="Rhea" id="RHEA-COMP:9685"/>
        <dbReference type="Rhea" id="RHEA-COMP:9945"/>
        <dbReference type="ChEBI" id="CHEBI:15378"/>
        <dbReference type="ChEBI" id="CHEBI:64479"/>
        <dbReference type="ChEBI" id="CHEBI:78827"/>
        <dbReference type="ChEBI" id="CHEBI:137740"/>
        <dbReference type="ChEBI" id="CHEBI:137748"/>
        <dbReference type="EC" id="2.3.1.191"/>
    </reaction>
</comment>
<comment type="similarity">
    <text evidence="7">Belongs to the transferase hexapeptide repeat family. LpxD subfamily.</text>
</comment>
<keyword evidence="6 7" id="KW-0012">Acyltransferase</keyword>
<dbReference type="EC" id="2.3.1.191" evidence="7"/>
<dbReference type="PANTHER" id="PTHR43378:SF2">
    <property type="entry name" value="UDP-3-O-ACYLGLUCOSAMINE N-ACYLTRANSFERASE 1, MITOCHONDRIAL-RELATED"/>
    <property type="match status" value="1"/>
</dbReference>
<evidence type="ECO:0000313" key="10">
    <source>
        <dbReference type="Proteomes" id="UP000033673"/>
    </source>
</evidence>
<dbReference type="OrthoDB" id="9784739at2"/>
<dbReference type="EMBL" id="JXXV01000025">
    <property type="protein sequence ID" value="KJY82318.1"/>
    <property type="molecule type" value="Genomic_DNA"/>
</dbReference>
<evidence type="ECO:0000256" key="5">
    <source>
        <dbReference type="ARBA" id="ARBA00023098"/>
    </source>
</evidence>
<comment type="subunit">
    <text evidence="7">Homotrimer.</text>
</comment>
<feature type="active site" description="Proton acceptor" evidence="7">
    <location>
        <position position="239"/>
    </location>
</feature>
<evidence type="ECO:0000256" key="6">
    <source>
        <dbReference type="ARBA" id="ARBA00023315"/>
    </source>
</evidence>
<comment type="pathway">
    <text evidence="7">Bacterial outer membrane biogenesis; LPS lipid A biosynthesis.</text>
</comment>
<dbReference type="Gene3D" id="3.40.1390.10">
    <property type="entry name" value="MurE/MurF, N-terminal domain"/>
    <property type="match status" value="1"/>
</dbReference>
<proteinExistence type="inferred from homology"/>
<dbReference type="PATRIC" id="fig|579748.3.peg.3011"/>
<dbReference type="Gene3D" id="1.20.5.170">
    <property type="match status" value="1"/>
</dbReference>